<organism evidence="2">
    <name type="scientific">marine sediment metagenome</name>
    <dbReference type="NCBI Taxonomy" id="412755"/>
    <lineage>
        <taxon>unclassified sequences</taxon>
        <taxon>metagenomes</taxon>
        <taxon>ecological metagenomes</taxon>
    </lineage>
</organism>
<evidence type="ECO:0000259" key="1">
    <source>
        <dbReference type="Pfam" id="PF00534"/>
    </source>
</evidence>
<accession>X1MU33</accession>
<dbReference type="Gene3D" id="3.40.50.2000">
    <property type="entry name" value="Glycogen Phosphorylase B"/>
    <property type="match status" value="2"/>
</dbReference>
<dbReference type="EMBL" id="BARV01017277">
    <property type="protein sequence ID" value="GAI21491.1"/>
    <property type="molecule type" value="Genomic_DNA"/>
</dbReference>
<feature type="non-terminal residue" evidence="2">
    <location>
        <position position="162"/>
    </location>
</feature>
<dbReference type="AlphaFoldDB" id="X1MU33"/>
<sequence>MDLPINGFSSRLKYNKVDKIVAISEIIKDILIRGGVKKEKITVIYSTVNCEDFSGKSNLREELGLADDTLLLGTVASFFWRKGHRHLFGAMVKVKEKFPQIKLLVVGKGPLEKDLKKLAKRLGLENEVIFLGFRKDIPEILNILDVFVLASLKEGLGVSLLE</sequence>
<dbReference type="GO" id="GO:0016757">
    <property type="term" value="F:glycosyltransferase activity"/>
    <property type="evidence" value="ECO:0007669"/>
    <property type="project" value="InterPro"/>
</dbReference>
<comment type="caution">
    <text evidence="2">The sequence shown here is derived from an EMBL/GenBank/DDBJ whole genome shotgun (WGS) entry which is preliminary data.</text>
</comment>
<reference evidence="2" key="1">
    <citation type="journal article" date="2014" name="Front. Microbiol.">
        <title>High frequency of phylogenetically diverse reductive dehalogenase-homologous genes in deep subseafloor sedimentary metagenomes.</title>
        <authorList>
            <person name="Kawai M."/>
            <person name="Futagami T."/>
            <person name="Toyoda A."/>
            <person name="Takaki Y."/>
            <person name="Nishi S."/>
            <person name="Hori S."/>
            <person name="Arai W."/>
            <person name="Tsubouchi T."/>
            <person name="Morono Y."/>
            <person name="Uchiyama I."/>
            <person name="Ito T."/>
            <person name="Fujiyama A."/>
            <person name="Inagaki F."/>
            <person name="Takami H."/>
        </authorList>
    </citation>
    <scope>NUCLEOTIDE SEQUENCE</scope>
    <source>
        <strain evidence="2">Expedition CK06-06</strain>
    </source>
</reference>
<protein>
    <recommendedName>
        <fullName evidence="1">Glycosyl transferase family 1 domain-containing protein</fullName>
    </recommendedName>
</protein>
<dbReference type="SUPFAM" id="SSF53756">
    <property type="entry name" value="UDP-Glycosyltransferase/glycogen phosphorylase"/>
    <property type="match status" value="1"/>
</dbReference>
<dbReference type="Pfam" id="PF00534">
    <property type="entry name" value="Glycos_transf_1"/>
    <property type="match status" value="1"/>
</dbReference>
<dbReference type="InterPro" id="IPR001296">
    <property type="entry name" value="Glyco_trans_1"/>
</dbReference>
<gene>
    <name evidence="2" type="ORF">S06H3_29487</name>
</gene>
<dbReference type="PANTHER" id="PTHR12526:SF638">
    <property type="entry name" value="SPORE COAT PROTEIN SA"/>
    <property type="match status" value="1"/>
</dbReference>
<evidence type="ECO:0000313" key="2">
    <source>
        <dbReference type="EMBL" id="GAI21491.1"/>
    </source>
</evidence>
<dbReference type="PANTHER" id="PTHR12526">
    <property type="entry name" value="GLYCOSYLTRANSFERASE"/>
    <property type="match status" value="1"/>
</dbReference>
<feature type="domain" description="Glycosyl transferase family 1" evidence="1">
    <location>
        <begin position="57"/>
        <end position="162"/>
    </location>
</feature>
<name>X1MU33_9ZZZZ</name>
<proteinExistence type="predicted"/>